<name>A0ABP7SRJ0_9ACTN</name>
<evidence type="ECO:0008006" key="5">
    <source>
        <dbReference type="Google" id="ProtNLM"/>
    </source>
</evidence>
<accession>A0ABP7SRJ0</accession>
<evidence type="ECO:0000313" key="4">
    <source>
        <dbReference type="Proteomes" id="UP001500456"/>
    </source>
</evidence>
<dbReference type="Gene3D" id="2.130.10.10">
    <property type="entry name" value="YVTN repeat-like/Quinoprotein amine dehydrogenase"/>
    <property type="match status" value="1"/>
</dbReference>
<keyword evidence="2" id="KW-0732">Signal</keyword>
<feature type="region of interest" description="Disordered" evidence="1">
    <location>
        <begin position="21"/>
        <end position="50"/>
    </location>
</feature>
<proteinExistence type="predicted"/>
<dbReference type="Proteomes" id="UP001500456">
    <property type="component" value="Unassembled WGS sequence"/>
</dbReference>
<sequence length="404" mass="40988">MVAAALGVLALATACVDAGAEDGRTGAGRDARAGERGDAGAAGAPRVPSAPDLPGFVAGTGFASDGSGFALFAECGKSRCRHGVAVLDRGADAWRLGRSPLPDVTGDLGITAGLVVLGPGRALITEGTWPPPDGTWFTADGGRSWKRGSSEPSGTTPVVPEGGALVEDCLRTDPEGNGCERSRLAAILPDTGEYRTLATQPPLTGAVRPAGEVAEEAESGPVRGPAASLLFASGSDPHSGRPALAVSEDRGRSWRLSRLPGAAEQGSGAHVVGAARSKVLYAVQPGIPPDEDDVKNGLLALYRSTDGAHTWARVWKHRKGVEPRSSLGAPVAASDGSLTIYGEAGVWRSTDGGRSFTGAGSQGIAGSVTPTPLGYLWSDSHGAGSFRISADGVHWTSFDLGDGN</sequence>
<evidence type="ECO:0000313" key="3">
    <source>
        <dbReference type="EMBL" id="GAA4015249.1"/>
    </source>
</evidence>
<organism evidence="3 4">
    <name type="scientific">Streptomyces plumbiresistens</name>
    <dbReference type="NCBI Taxonomy" id="511811"/>
    <lineage>
        <taxon>Bacteria</taxon>
        <taxon>Bacillati</taxon>
        <taxon>Actinomycetota</taxon>
        <taxon>Actinomycetes</taxon>
        <taxon>Kitasatosporales</taxon>
        <taxon>Streptomycetaceae</taxon>
        <taxon>Streptomyces</taxon>
    </lineage>
</organism>
<dbReference type="InterPro" id="IPR015943">
    <property type="entry name" value="WD40/YVTN_repeat-like_dom_sf"/>
</dbReference>
<dbReference type="SUPFAM" id="SSF110296">
    <property type="entry name" value="Oligoxyloglucan reducing end-specific cellobiohydrolase"/>
    <property type="match status" value="1"/>
</dbReference>
<comment type="caution">
    <text evidence="3">The sequence shown here is derived from an EMBL/GenBank/DDBJ whole genome shotgun (WGS) entry which is preliminary data.</text>
</comment>
<protein>
    <recommendedName>
        <fullName evidence="5">Exo-alpha-sialidase</fullName>
    </recommendedName>
</protein>
<dbReference type="EMBL" id="BAAAZX010000023">
    <property type="protein sequence ID" value="GAA4015249.1"/>
    <property type="molecule type" value="Genomic_DNA"/>
</dbReference>
<reference evidence="4" key="1">
    <citation type="journal article" date="2019" name="Int. J. Syst. Evol. Microbiol.">
        <title>The Global Catalogue of Microorganisms (GCM) 10K type strain sequencing project: providing services to taxonomists for standard genome sequencing and annotation.</title>
        <authorList>
            <consortium name="The Broad Institute Genomics Platform"/>
            <consortium name="The Broad Institute Genome Sequencing Center for Infectious Disease"/>
            <person name="Wu L."/>
            <person name="Ma J."/>
        </authorList>
    </citation>
    <scope>NUCLEOTIDE SEQUENCE [LARGE SCALE GENOMIC DNA]</scope>
    <source>
        <strain evidence="4">JCM 16924</strain>
    </source>
</reference>
<evidence type="ECO:0000256" key="2">
    <source>
        <dbReference type="SAM" id="SignalP"/>
    </source>
</evidence>
<keyword evidence="4" id="KW-1185">Reference proteome</keyword>
<feature type="compositionally biased region" description="Basic and acidic residues" evidence="1">
    <location>
        <begin position="21"/>
        <end position="38"/>
    </location>
</feature>
<feature type="signal peptide" evidence="2">
    <location>
        <begin position="1"/>
        <end position="20"/>
    </location>
</feature>
<feature type="chain" id="PRO_5047243017" description="Exo-alpha-sialidase" evidence="2">
    <location>
        <begin position="21"/>
        <end position="404"/>
    </location>
</feature>
<evidence type="ECO:0000256" key="1">
    <source>
        <dbReference type="SAM" id="MobiDB-lite"/>
    </source>
</evidence>
<gene>
    <name evidence="3" type="ORF">GCM10022232_67820</name>
</gene>